<keyword evidence="7 8" id="KW-0460">Magnesium</keyword>
<evidence type="ECO:0000256" key="9">
    <source>
        <dbReference type="RuleBase" id="RU364068"/>
    </source>
</evidence>
<dbReference type="PROSITE" id="PS00629">
    <property type="entry name" value="IMP_1"/>
    <property type="match status" value="1"/>
</dbReference>
<dbReference type="STRING" id="1445510.YC6258_00300"/>
<organism evidence="10 11">
    <name type="scientific">Gynuella sunshinyii YC6258</name>
    <dbReference type="NCBI Taxonomy" id="1445510"/>
    <lineage>
        <taxon>Bacteria</taxon>
        <taxon>Pseudomonadati</taxon>
        <taxon>Pseudomonadota</taxon>
        <taxon>Gammaproteobacteria</taxon>
        <taxon>Oceanospirillales</taxon>
        <taxon>Saccharospirillaceae</taxon>
        <taxon>Gynuella</taxon>
    </lineage>
</organism>
<dbReference type="Proteomes" id="UP000032266">
    <property type="component" value="Chromosome"/>
</dbReference>
<dbReference type="Gene3D" id="3.40.190.80">
    <property type="match status" value="1"/>
</dbReference>
<accession>A0A0C5UYI5</accession>
<reference evidence="10 11" key="1">
    <citation type="submission" date="2014-01" db="EMBL/GenBank/DDBJ databases">
        <title>Full genme sequencing of cellulolytic bacterium Gynuella sunshinyii YC6258T gen. nov., sp. nov.</title>
        <authorList>
            <person name="Khan H."/>
            <person name="Chung E.J."/>
            <person name="Chung Y.R."/>
        </authorList>
    </citation>
    <scope>NUCLEOTIDE SEQUENCE [LARGE SCALE GENOMIC DNA]</scope>
    <source>
        <strain evidence="10 11">YC6258</strain>
    </source>
</reference>
<keyword evidence="11" id="KW-1185">Reference proteome</keyword>
<evidence type="ECO:0000256" key="8">
    <source>
        <dbReference type="PIRSR" id="PIRSR600760-2"/>
    </source>
</evidence>
<keyword evidence="6" id="KW-0804">Transcription</keyword>
<evidence type="ECO:0000256" key="5">
    <source>
        <dbReference type="ARBA" id="ARBA00022801"/>
    </source>
</evidence>
<proteinExistence type="inferred from homology"/>
<evidence type="ECO:0000256" key="1">
    <source>
        <dbReference type="ARBA" id="ARBA00001033"/>
    </source>
</evidence>
<dbReference type="InterPro" id="IPR020583">
    <property type="entry name" value="Inositol_monoP_metal-BS"/>
</dbReference>
<dbReference type="GO" id="GO:0046872">
    <property type="term" value="F:metal ion binding"/>
    <property type="evidence" value="ECO:0007669"/>
    <property type="project" value="UniProtKB-KW"/>
</dbReference>
<comment type="catalytic activity">
    <reaction evidence="1 9">
        <text>a myo-inositol phosphate + H2O = myo-inositol + phosphate</text>
        <dbReference type="Rhea" id="RHEA:24056"/>
        <dbReference type="ChEBI" id="CHEBI:15377"/>
        <dbReference type="ChEBI" id="CHEBI:17268"/>
        <dbReference type="ChEBI" id="CHEBI:43474"/>
        <dbReference type="ChEBI" id="CHEBI:84139"/>
        <dbReference type="EC" id="3.1.3.25"/>
    </reaction>
</comment>
<dbReference type="HOGENOM" id="CLU_044118_0_1_6"/>
<sequence length="271" mass="29778">MSLTELQSWLQLAVDTAQKAGELIRDERQNHSLDVDYKDGIELVTQADKKADAYITSALLQATPEFSILAEESENDLSKAEEEGLSLWVIDPIDGTVNYAHHHYQVAVSIALAVDREVQLGVVHNPFLQETFTAIRGQGAFLNGQRISASTTTELNRAIVATGFPYHKNNLPQLMQEAGAVLQHCADLRRLGSAALDLCWVACGRLDAYYEHQVKPWDMAAGRLIAYEAGAMTGSYATETREHGELSGHKILASSRSLYEPLRALLLAGTK</sequence>
<dbReference type="GO" id="GO:0007165">
    <property type="term" value="P:signal transduction"/>
    <property type="evidence" value="ECO:0007669"/>
    <property type="project" value="TreeGrafter"/>
</dbReference>
<dbReference type="PRINTS" id="PR00377">
    <property type="entry name" value="IMPHPHTASES"/>
</dbReference>
<dbReference type="SUPFAM" id="SSF56655">
    <property type="entry name" value="Carbohydrate phosphatase"/>
    <property type="match status" value="1"/>
</dbReference>
<gene>
    <name evidence="10" type="ORF">YC6258_00300</name>
</gene>
<evidence type="ECO:0000256" key="7">
    <source>
        <dbReference type="ARBA" id="ARBA00022842"/>
    </source>
</evidence>
<evidence type="ECO:0000256" key="4">
    <source>
        <dbReference type="ARBA" id="ARBA00022723"/>
    </source>
</evidence>
<comment type="cofactor">
    <cofactor evidence="2 8 9">
        <name>Mg(2+)</name>
        <dbReference type="ChEBI" id="CHEBI:18420"/>
    </cofactor>
</comment>
<dbReference type="GO" id="GO:0006020">
    <property type="term" value="P:inositol metabolic process"/>
    <property type="evidence" value="ECO:0007669"/>
    <property type="project" value="TreeGrafter"/>
</dbReference>
<dbReference type="InterPro" id="IPR020550">
    <property type="entry name" value="Inositol_monophosphatase_CS"/>
</dbReference>
<dbReference type="PROSITE" id="PS00630">
    <property type="entry name" value="IMP_2"/>
    <property type="match status" value="1"/>
</dbReference>
<dbReference type="GO" id="GO:0046854">
    <property type="term" value="P:phosphatidylinositol phosphate biosynthetic process"/>
    <property type="evidence" value="ECO:0007669"/>
    <property type="project" value="InterPro"/>
</dbReference>
<evidence type="ECO:0000256" key="2">
    <source>
        <dbReference type="ARBA" id="ARBA00001946"/>
    </source>
</evidence>
<dbReference type="Pfam" id="PF00459">
    <property type="entry name" value="Inositol_P"/>
    <property type="match status" value="1"/>
</dbReference>
<dbReference type="PANTHER" id="PTHR20854:SF4">
    <property type="entry name" value="INOSITOL-1-MONOPHOSPHATASE-RELATED"/>
    <property type="match status" value="1"/>
</dbReference>
<dbReference type="KEGG" id="gsn:YC6258_00300"/>
<comment type="similarity">
    <text evidence="3 9">Belongs to the inositol monophosphatase superfamily.</text>
</comment>
<keyword evidence="6" id="KW-0889">Transcription antitermination</keyword>
<protein>
    <recommendedName>
        <fullName evidence="9">Inositol-1-monophosphatase</fullName>
        <ecNumber evidence="9">3.1.3.25</ecNumber>
    </recommendedName>
</protein>
<dbReference type="AlphaFoldDB" id="A0A0C5UYI5"/>
<dbReference type="InterPro" id="IPR033942">
    <property type="entry name" value="IMPase"/>
</dbReference>
<keyword evidence="5 9" id="KW-0378">Hydrolase</keyword>
<dbReference type="EC" id="3.1.3.25" evidence="9"/>
<dbReference type="GO" id="GO:0008934">
    <property type="term" value="F:inositol monophosphate 1-phosphatase activity"/>
    <property type="evidence" value="ECO:0007669"/>
    <property type="project" value="InterPro"/>
</dbReference>
<keyword evidence="6" id="KW-0805">Transcription regulation</keyword>
<evidence type="ECO:0000313" key="10">
    <source>
        <dbReference type="EMBL" id="AJQ92350.1"/>
    </source>
</evidence>
<feature type="binding site" evidence="8">
    <location>
        <position position="71"/>
    </location>
    <ligand>
        <name>Mg(2+)</name>
        <dbReference type="ChEBI" id="CHEBI:18420"/>
        <label>1</label>
        <note>catalytic</note>
    </ligand>
</feature>
<dbReference type="PATRIC" id="fig|1445510.3.peg.291"/>
<dbReference type="Gene3D" id="3.30.540.10">
    <property type="entry name" value="Fructose-1,6-Bisphosphatase, subunit A, domain 1"/>
    <property type="match status" value="1"/>
</dbReference>
<evidence type="ECO:0000313" key="11">
    <source>
        <dbReference type="Proteomes" id="UP000032266"/>
    </source>
</evidence>
<feature type="binding site" evidence="8">
    <location>
        <position position="94"/>
    </location>
    <ligand>
        <name>Mg(2+)</name>
        <dbReference type="ChEBI" id="CHEBI:18420"/>
        <label>1</label>
        <note>catalytic</note>
    </ligand>
</feature>
<feature type="binding site" evidence="8">
    <location>
        <position position="218"/>
    </location>
    <ligand>
        <name>Mg(2+)</name>
        <dbReference type="ChEBI" id="CHEBI:18420"/>
        <label>1</label>
        <note>catalytic</note>
    </ligand>
</feature>
<evidence type="ECO:0000256" key="3">
    <source>
        <dbReference type="ARBA" id="ARBA00009759"/>
    </source>
</evidence>
<dbReference type="InterPro" id="IPR000760">
    <property type="entry name" value="Inositol_monophosphatase-like"/>
</dbReference>
<dbReference type="EMBL" id="CP007142">
    <property type="protein sequence ID" value="AJQ92350.1"/>
    <property type="molecule type" value="Genomic_DNA"/>
</dbReference>
<dbReference type="PANTHER" id="PTHR20854">
    <property type="entry name" value="INOSITOL MONOPHOSPHATASE"/>
    <property type="match status" value="1"/>
</dbReference>
<evidence type="ECO:0000256" key="6">
    <source>
        <dbReference type="ARBA" id="ARBA00022814"/>
    </source>
</evidence>
<dbReference type="GO" id="GO:0031564">
    <property type="term" value="P:transcription antitermination"/>
    <property type="evidence" value="ECO:0007669"/>
    <property type="project" value="UniProtKB-KW"/>
</dbReference>
<name>A0A0C5UYI5_9GAMM</name>
<feature type="binding site" evidence="8">
    <location>
        <position position="91"/>
    </location>
    <ligand>
        <name>Mg(2+)</name>
        <dbReference type="ChEBI" id="CHEBI:18420"/>
        <label>1</label>
        <note>catalytic</note>
    </ligand>
</feature>
<dbReference type="CDD" id="cd01639">
    <property type="entry name" value="IMPase"/>
    <property type="match status" value="1"/>
</dbReference>
<dbReference type="FunFam" id="3.30.540.10:FF:000003">
    <property type="entry name" value="Inositol-1-monophosphatase"/>
    <property type="match status" value="1"/>
</dbReference>
<feature type="binding site" evidence="8">
    <location>
        <position position="93"/>
    </location>
    <ligand>
        <name>Mg(2+)</name>
        <dbReference type="ChEBI" id="CHEBI:18420"/>
        <label>2</label>
    </ligand>
</feature>
<keyword evidence="4 8" id="KW-0479">Metal-binding</keyword>